<name>A0ACB9GF74_CICIN</name>
<accession>A0ACB9GF74</accession>
<protein>
    <submittedName>
        <fullName evidence="1">Uncharacterized protein</fullName>
    </submittedName>
</protein>
<proteinExistence type="predicted"/>
<evidence type="ECO:0000313" key="2">
    <source>
        <dbReference type="Proteomes" id="UP001055811"/>
    </source>
</evidence>
<gene>
    <name evidence="1" type="ORF">L2E82_12314</name>
</gene>
<sequence>MTALQNCFIQILGGSTPKETAEQLQLFNCSDETNSESKFRSISSCVFDREIATVSSLLRQLLVQLQQ</sequence>
<reference evidence="2" key="1">
    <citation type="journal article" date="2022" name="Mol. Ecol. Resour.">
        <title>The genomes of chicory, endive, great burdock and yacon provide insights into Asteraceae palaeo-polyploidization history and plant inulin production.</title>
        <authorList>
            <person name="Fan W."/>
            <person name="Wang S."/>
            <person name="Wang H."/>
            <person name="Wang A."/>
            <person name="Jiang F."/>
            <person name="Liu H."/>
            <person name="Zhao H."/>
            <person name="Xu D."/>
            <person name="Zhang Y."/>
        </authorList>
    </citation>
    <scope>NUCLEOTIDE SEQUENCE [LARGE SCALE GENOMIC DNA]</scope>
    <source>
        <strain evidence="2">cv. Punajuju</strain>
    </source>
</reference>
<dbReference type="EMBL" id="CM042010">
    <property type="protein sequence ID" value="KAI3782274.1"/>
    <property type="molecule type" value="Genomic_DNA"/>
</dbReference>
<keyword evidence="2" id="KW-1185">Reference proteome</keyword>
<evidence type="ECO:0000313" key="1">
    <source>
        <dbReference type="EMBL" id="KAI3782274.1"/>
    </source>
</evidence>
<dbReference type="Proteomes" id="UP001055811">
    <property type="component" value="Linkage Group LG02"/>
</dbReference>
<comment type="caution">
    <text evidence="1">The sequence shown here is derived from an EMBL/GenBank/DDBJ whole genome shotgun (WGS) entry which is preliminary data.</text>
</comment>
<organism evidence="1 2">
    <name type="scientific">Cichorium intybus</name>
    <name type="common">Chicory</name>
    <dbReference type="NCBI Taxonomy" id="13427"/>
    <lineage>
        <taxon>Eukaryota</taxon>
        <taxon>Viridiplantae</taxon>
        <taxon>Streptophyta</taxon>
        <taxon>Embryophyta</taxon>
        <taxon>Tracheophyta</taxon>
        <taxon>Spermatophyta</taxon>
        <taxon>Magnoliopsida</taxon>
        <taxon>eudicotyledons</taxon>
        <taxon>Gunneridae</taxon>
        <taxon>Pentapetalae</taxon>
        <taxon>asterids</taxon>
        <taxon>campanulids</taxon>
        <taxon>Asterales</taxon>
        <taxon>Asteraceae</taxon>
        <taxon>Cichorioideae</taxon>
        <taxon>Cichorieae</taxon>
        <taxon>Cichoriinae</taxon>
        <taxon>Cichorium</taxon>
    </lineage>
</organism>
<reference evidence="1 2" key="2">
    <citation type="journal article" date="2022" name="Mol. Ecol. Resour.">
        <title>The genomes of chicory, endive, great burdock and yacon provide insights into Asteraceae paleo-polyploidization history and plant inulin production.</title>
        <authorList>
            <person name="Fan W."/>
            <person name="Wang S."/>
            <person name="Wang H."/>
            <person name="Wang A."/>
            <person name="Jiang F."/>
            <person name="Liu H."/>
            <person name="Zhao H."/>
            <person name="Xu D."/>
            <person name="Zhang Y."/>
        </authorList>
    </citation>
    <scope>NUCLEOTIDE SEQUENCE [LARGE SCALE GENOMIC DNA]</scope>
    <source>
        <strain evidence="2">cv. Punajuju</strain>
        <tissue evidence="1">Leaves</tissue>
    </source>
</reference>